<keyword evidence="3" id="KW-0732">Signal</keyword>
<dbReference type="AlphaFoldDB" id="A0A915CV90"/>
<dbReference type="Pfam" id="PF00057">
    <property type="entry name" value="Ldl_recept_a"/>
    <property type="match status" value="1"/>
</dbReference>
<evidence type="ECO:0000256" key="1">
    <source>
        <dbReference type="ARBA" id="ARBA00023157"/>
    </source>
</evidence>
<sequence length="141" mass="16132">MAFITHILLVSLSYALVVPTSDKFGHAKVVTNCTEQCPEGYVLCAENKTCIFSHWQCDGVVDCLESEDELDCADYKKNDPDSHFNQAYEAGMKTSCDKSKLLLKKILRKMTPEELTVFSTIMNDYLKEEKNQYHPSKYLFN</sequence>
<protein>
    <submittedName>
        <fullName evidence="5">Uncharacterized protein</fullName>
    </submittedName>
</protein>
<evidence type="ECO:0000256" key="2">
    <source>
        <dbReference type="PROSITE-ProRule" id="PRU00124"/>
    </source>
</evidence>
<feature type="disulfide bond" evidence="2">
    <location>
        <begin position="57"/>
        <end position="72"/>
    </location>
</feature>
<proteinExistence type="predicted"/>
<organism evidence="4 5">
    <name type="scientific">Ditylenchus dipsaci</name>
    <dbReference type="NCBI Taxonomy" id="166011"/>
    <lineage>
        <taxon>Eukaryota</taxon>
        <taxon>Metazoa</taxon>
        <taxon>Ecdysozoa</taxon>
        <taxon>Nematoda</taxon>
        <taxon>Chromadorea</taxon>
        <taxon>Rhabditida</taxon>
        <taxon>Tylenchina</taxon>
        <taxon>Tylenchomorpha</taxon>
        <taxon>Sphaerularioidea</taxon>
        <taxon>Anguinidae</taxon>
        <taxon>Anguininae</taxon>
        <taxon>Ditylenchus</taxon>
    </lineage>
</organism>
<keyword evidence="4" id="KW-1185">Reference proteome</keyword>
<dbReference type="SMART" id="SM00192">
    <property type="entry name" value="LDLa"/>
    <property type="match status" value="1"/>
</dbReference>
<dbReference type="Proteomes" id="UP000887574">
    <property type="component" value="Unplaced"/>
</dbReference>
<feature type="chain" id="PRO_5036825296" evidence="3">
    <location>
        <begin position="16"/>
        <end position="141"/>
    </location>
</feature>
<dbReference type="CDD" id="cd00112">
    <property type="entry name" value="LDLa"/>
    <property type="match status" value="1"/>
</dbReference>
<accession>A0A915CV90</accession>
<dbReference type="WBParaSite" id="jg12737">
    <property type="protein sequence ID" value="jg12737"/>
    <property type="gene ID" value="jg12737"/>
</dbReference>
<name>A0A915CV90_9BILA</name>
<evidence type="ECO:0000313" key="5">
    <source>
        <dbReference type="WBParaSite" id="jg12737"/>
    </source>
</evidence>
<dbReference type="PROSITE" id="PS50068">
    <property type="entry name" value="LDLRA_2"/>
    <property type="match status" value="1"/>
</dbReference>
<comment type="caution">
    <text evidence="2">Lacks conserved residue(s) required for the propagation of feature annotation.</text>
</comment>
<evidence type="ECO:0000313" key="4">
    <source>
        <dbReference type="Proteomes" id="UP000887574"/>
    </source>
</evidence>
<feature type="signal peptide" evidence="3">
    <location>
        <begin position="1"/>
        <end position="15"/>
    </location>
</feature>
<keyword evidence="1 2" id="KW-1015">Disulfide bond</keyword>
<evidence type="ECO:0000256" key="3">
    <source>
        <dbReference type="SAM" id="SignalP"/>
    </source>
</evidence>
<dbReference type="InterPro" id="IPR002172">
    <property type="entry name" value="LDrepeatLR_classA_rpt"/>
</dbReference>
<dbReference type="SUPFAM" id="SSF57424">
    <property type="entry name" value="LDL receptor-like module"/>
    <property type="match status" value="1"/>
</dbReference>
<dbReference type="InterPro" id="IPR036055">
    <property type="entry name" value="LDL_receptor-like_sf"/>
</dbReference>
<dbReference type="Gene3D" id="4.10.400.10">
    <property type="entry name" value="Low-density Lipoprotein Receptor"/>
    <property type="match status" value="1"/>
</dbReference>
<reference evidence="5" key="1">
    <citation type="submission" date="2022-11" db="UniProtKB">
        <authorList>
            <consortium name="WormBaseParasite"/>
        </authorList>
    </citation>
    <scope>IDENTIFICATION</scope>
</reference>